<gene>
    <name evidence="1" type="ORF">BDZ94DRAFT_1264315</name>
</gene>
<keyword evidence="2" id="KW-1185">Reference proteome</keyword>
<dbReference type="Proteomes" id="UP000807353">
    <property type="component" value="Unassembled WGS sequence"/>
</dbReference>
<name>A0A9P5Y0K6_9AGAR</name>
<dbReference type="AlphaFoldDB" id="A0A9P5Y0K6"/>
<evidence type="ECO:0000313" key="1">
    <source>
        <dbReference type="EMBL" id="KAF9461237.1"/>
    </source>
</evidence>
<reference evidence="1" key="1">
    <citation type="submission" date="2020-11" db="EMBL/GenBank/DDBJ databases">
        <authorList>
            <consortium name="DOE Joint Genome Institute"/>
            <person name="Ahrendt S."/>
            <person name="Riley R."/>
            <person name="Andreopoulos W."/>
            <person name="Labutti K."/>
            <person name="Pangilinan J."/>
            <person name="Ruiz-Duenas F.J."/>
            <person name="Barrasa J.M."/>
            <person name="Sanchez-Garcia M."/>
            <person name="Camarero S."/>
            <person name="Miyauchi S."/>
            <person name="Serrano A."/>
            <person name="Linde D."/>
            <person name="Babiker R."/>
            <person name="Drula E."/>
            <person name="Ayuso-Fernandez I."/>
            <person name="Pacheco R."/>
            <person name="Padilla G."/>
            <person name="Ferreira P."/>
            <person name="Barriuso J."/>
            <person name="Kellner H."/>
            <person name="Castanera R."/>
            <person name="Alfaro M."/>
            <person name="Ramirez L."/>
            <person name="Pisabarro A.G."/>
            <person name="Kuo A."/>
            <person name="Tritt A."/>
            <person name="Lipzen A."/>
            <person name="He G."/>
            <person name="Yan M."/>
            <person name="Ng V."/>
            <person name="Cullen D."/>
            <person name="Martin F."/>
            <person name="Rosso M.-N."/>
            <person name="Henrissat B."/>
            <person name="Hibbett D."/>
            <person name="Martinez A.T."/>
            <person name="Grigoriev I.V."/>
        </authorList>
    </citation>
    <scope>NUCLEOTIDE SEQUENCE</scope>
    <source>
        <strain evidence="1">CBS 247.69</strain>
    </source>
</reference>
<accession>A0A9P5Y0K6</accession>
<organism evidence="1 2">
    <name type="scientific">Collybia nuda</name>
    <dbReference type="NCBI Taxonomy" id="64659"/>
    <lineage>
        <taxon>Eukaryota</taxon>
        <taxon>Fungi</taxon>
        <taxon>Dikarya</taxon>
        <taxon>Basidiomycota</taxon>
        <taxon>Agaricomycotina</taxon>
        <taxon>Agaricomycetes</taxon>
        <taxon>Agaricomycetidae</taxon>
        <taxon>Agaricales</taxon>
        <taxon>Tricholomatineae</taxon>
        <taxon>Clitocybaceae</taxon>
        <taxon>Collybia</taxon>
    </lineage>
</organism>
<sequence length="86" mass="9879">LEIVIARQDCDHKLSYKLPITSPRLTITNRSHRLQIGATRQGLHLVSKIAHQKPRRHLICTTLVKIMYDHYANIPIVSTNLLCDPE</sequence>
<dbReference type="EMBL" id="MU150287">
    <property type="protein sequence ID" value="KAF9461237.1"/>
    <property type="molecule type" value="Genomic_DNA"/>
</dbReference>
<feature type="non-terminal residue" evidence="1">
    <location>
        <position position="1"/>
    </location>
</feature>
<evidence type="ECO:0000313" key="2">
    <source>
        <dbReference type="Proteomes" id="UP000807353"/>
    </source>
</evidence>
<comment type="caution">
    <text evidence="1">The sequence shown here is derived from an EMBL/GenBank/DDBJ whole genome shotgun (WGS) entry which is preliminary data.</text>
</comment>
<dbReference type="OrthoDB" id="7444416at2759"/>
<protein>
    <submittedName>
        <fullName evidence="1">Uncharacterized protein</fullName>
    </submittedName>
</protein>
<proteinExistence type="predicted"/>